<evidence type="ECO:0008006" key="5">
    <source>
        <dbReference type="Google" id="ProtNLM"/>
    </source>
</evidence>
<name>A0AA88XZH8_PINIB</name>
<accession>A0AA88XZH8</accession>
<feature type="transmembrane region" description="Helical" evidence="2">
    <location>
        <begin position="12"/>
        <end position="35"/>
    </location>
</feature>
<dbReference type="PANTHER" id="PTHR21579:SF20">
    <property type="entry name" value="PROTEIN TINCAR"/>
    <property type="match status" value="1"/>
</dbReference>
<dbReference type="Proteomes" id="UP001186944">
    <property type="component" value="Unassembled WGS sequence"/>
</dbReference>
<feature type="region of interest" description="Disordered" evidence="1">
    <location>
        <begin position="605"/>
        <end position="650"/>
    </location>
</feature>
<reference evidence="3" key="1">
    <citation type="submission" date="2019-08" db="EMBL/GenBank/DDBJ databases">
        <title>The improved chromosome-level genome for the pearl oyster Pinctada fucata martensii using PacBio sequencing and Hi-C.</title>
        <authorList>
            <person name="Zheng Z."/>
        </authorList>
    </citation>
    <scope>NUCLEOTIDE SEQUENCE</scope>
    <source>
        <strain evidence="3">ZZ-2019</strain>
        <tissue evidence="3">Adductor muscle</tissue>
    </source>
</reference>
<feature type="compositionally biased region" description="Polar residues" evidence="1">
    <location>
        <begin position="605"/>
        <end position="616"/>
    </location>
</feature>
<protein>
    <recommendedName>
        <fullName evidence="5">Protein tincar</fullName>
    </recommendedName>
</protein>
<keyword evidence="4" id="KW-1185">Reference proteome</keyword>
<feature type="compositionally biased region" description="Polar residues" evidence="1">
    <location>
        <begin position="445"/>
        <end position="456"/>
    </location>
</feature>
<evidence type="ECO:0000313" key="3">
    <source>
        <dbReference type="EMBL" id="KAK3094849.1"/>
    </source>
</evidence>
<proteinExistence type="predicted"/>
<dbReference type="PANTHER" id="PTHR21579">
    <property type="entry name" value="PROTEIN TINCAR"/>
    <property type="match status" value="1"/>
</dbReference>
<comment type="caution">
    <text evidence="3">The sequence shown here is derived from an EMBL/GenBank/DDBJ whole genome shotgun (WGS) entry which is preliminary data.</text>
</comment>
<keyword evidence="2" id="KW-1133">Transmembrane helix</keyword>
<gene>
    <name evidence="3" type="ORF">FSP39_007019</name>
</gene>
<evidence type="ECO:0000256" key="1">
    <source>
        <dbReference type="SAM" id="MobiDB-lite"/>
    </source>
</evidence>
<organism evidence="3 4">
    <name type="scientific">Pinctada imbricata</name>
    <name type="common">Atlantic pearl-oyster</name>
    <name type="synonym">Pinctada martensii</name>
    <dbReference type="NCBI Taxonomy" id="66713"/>
    <lineage>
        <taxon>Eukaryota</taxon>
        <taxon>Metazoa</taxon>
        <taxon>Spiralia</taxon>
        <taxon>Lophotrochozoa</taxon>
        <taxon>Mollusca</taxon>
        <taxon>Bivalvia</taxon>
        <taxon>Autobranchia</taxon>
        <taxon>Pteriomorphia</taxon>
        <taxon>Pterioida</taxon>
        <taxon>Pterioidea</taxon>
        <taxon>Pteriidae</taxon>
        <taxon>Pinctada</taxon>
    </lineage>
</organism>
<feature type="compositionally biased region" description="Basic and acidic residues" evidence="1">
    <location>
        <begin position="729"/>
        <end position="738"/>
    </location>
</feature>
<evidence type="ECO:0000256" key="2">
    <source>
        <dbReference type="SAM" id="Phobius"/>
    </source>
</evidence>
<feature type="transmembrane region" description="Helical" evidence="2">
    <location>
        <begin position="201"/>
        <end position="226"/>
    </location>
</feature>
<feature type="transmembrane region" description="Helical" evidence="2">
    <location>
        <begin position="277"/>
        <end position="300"/>
    </location>
</feature>
<dbReference type="InterPro" id="IPR053291">
    <property type="entry name" value="Ommatidial_diff-associated"/>
</dbReference>
<feature type="compositionally biased region" description="Low complexity" evidence="1">
    <location>
        <begin position="742"/>
        <end position="754"/>
    </location>
</feature>
<keyword evidence="2" id="KW-0472">Membrane</keyword>
<evidence type="ECO:0000313" key="4">
    <source>
        <dbReference type="Proteomes" id="UP001186944"/>
    </source>
</evidence>
<feature type="region of interest" description="Disordered" evidence="1">
    <location>
        <begin position="440"/>
        <end position="465"/>
    </location>
</feature>
<feature type="transmembrane region" description="Helical" evidence="2">
    <location>
        <begin position="233"/>
        <end position="257"/>
    </location>
</feature>
<feature type="transmembrane region" description="Helical" evidence="2">
    <location>
        <begin position="55"/>
        <end position="78"/>
    </location>
</feature>
<dbReference type="EMBL" id="VSWD01000008">
    <property type="protein sequence ID" value="KAK3094849.1"/>
    <property type="molecule type" value="Genomic_DNA"/>
</dbReference>
<feature type="transmembrane region" description="Helical" evidence="2">
    <location>
        <begin position="126"/>
        <end position="146"/>
    </location>
</feature>
<dbReference type="AlphaFoldDB" id="A0AA88XZH8"/>
<keyword evidence="2" id="KW-0812">Transmembrane</keyword>
<feature type="transmembrane region" description="Helical" evidence="2">
    <location>
        <begin position="332"/>
        <end position="351"/>
    </location>
</feature>
<feature type="transmembrane region" description="Helical" evidence="2">
    <location>
        <begin position="371"/>
        <end position="392"/>
    </location>
</feature>
<feature type="region of interest" description="Disordered" evidence="1">
    <location>
        <begin position="727"/>
        <end position="758"/>
    </location>
</feature>
<sequence length="766" mass="86998">MVELKPKGTSFNSLWSVVYCFIAIGTQCYVSVQYISQYRTGLRVQDNKNSYPLELDVVLALTILSFVVFPLFIISSIFRIGNYANDGFKLGRDHAICPKNGHLIDRIENEILQRCWRHFCPISQTLHLLIAMCLLIPEVFLSSAAVQQGFKTPDLLWSSELNFLFDRHRPIYSDHVIRQQNMTALFTNSSMLNSSNQNGSMISVAFLNFVFALSCFSVRYAAVFWYTNKTLSLMIVIQMLFMSIDSIFTYSCAAILFKLAGNFHYYEQYVHLLLSPYQLLALYLTGGFVVFLSTAIVFEYGAHHFMEKFRLVDRKHNPDAYEKDTAIVRGPCNGYVTHTCAVITLVLIASFRGPIYFDVVSLYRLSNDNLLLSGLIVGVCYMVFWVLFWTILTVKQEWMFRILDYANVGQPIFVIKTDNLSKSKSISIGSIDMKDFSTAKRKRPSSVQSMDITPSESGFDEGEVMPSSEDERFEITLPPVSEIPNDNEDLFSSNGVIIRRNRNRRSAQRVTFHDPIRHSLGSLCDHNGSRCRSPFSLDNKLNVTADIHSMGRLGPKSQFFRRSSDPDMKQAMRRRQQNNIALATFKQNSLDARNTEYFANVNDLSTSSDDIRSNASEPLLTRRPERSRLPPSLENKRQNSVAEGDDKNINLKPSNIITAEQLDANKRTIDSVENEQIVNSGSELGTDITTKLNEKEYESFKGSKQPDIVPTENLNSNKIYPRPLIFIPKKQEGSRRDSANYSMTSSQDTSSNDSDPVRQVALCSNV</sequence>